<organism evidence="2 3">
    <name type="scientific">Pieris macdunnoughi</name>
    <dbReference type="NCBI Taxonomy" id="345717"/>
    <lineage>
        <taxon>Eukaryota</taxon>
        <taxon>Metazoa</taxon>
        <taxon>Ecdysozoa</taxon>
        <taxon>Arthropoda</taxon>
        <taxon>Hexapoda</taxon>
        <taxon>Insecta</taxon>
        <taxon>Pterygota</taxon>
        <taxon>Neoptera</taxon>
        <taxon>Endopterygota</taxon>
        <taxon>Lepidoptera</taxon>
        <taxon>Glossata</taxon>
        <taxon>Ditrysia</taxon>
        <taxon>Papilionoidea</taxon>
        <taxon>Pieridae</taxon>
        <taxon>Pierinae</taxon>
        <taxon>Pieris</taxon>
    </lineage>
</organism>
<evidence type="ECO:0000256" key="1">
    <source>
        <dbReference type="SAM" id="MobiDB-lite"/>
    </source>
</evidence>
<feature type="region of interest" description="Disordered" evidence="1">
    <location>
        <begin position="72"/>
        <end position="91"/>
    </location>
</feature>
<dbReference type="Proteomes" id="UP000663880">
    <property type="component" value="Unassembled WGS sequence"/>
</dbReference>
<evidence type="ECO:0000313" key="2">
    <source>
        <dbReference type="EMBL" id="CAF4743725.1"/>
    </source>
</evidence>
<dbReference type="EMBL" id="CAJOBZ010000001">
    <property type="protein sequence ID" value="CAF4743725.1"/>
    <property type="molecule type" value="Genomic_DNA"/>
</dbReference>
<reference evidence="2" key="1">
    <citation type="submission" date="2021-02" db="EMBL/GenBank/DDBJ databases">
        <authorList>
            <person name="Steward A R."/>
        </authorList>
    </citation>
    <scope>NUCLEOTIDE SEQUENCE</scope>
</reference>
<dbReference type="OrthoDB" id="1028014at2759"/>
<sequence>MSRIYDEVDSGYAEACSDVTVCSNKKGFFKDLANEVVSIAESTGFLNTFDEIDERSKVKAVMGNETAISVELWQPSKSSDNTPPPVGSTLD</sequence>
<comment type="caution">
    <text evidence="2">The sequence shown here is derived from an EMBL/GenBank/DDBJ whole genome shotgun (WGS) entry which is preliminary data.</text>
</comment>
<name>A0A821L0V6_9NEOP</name>
<evidence type="ECO:0000313" key="3">
    <source>
        <dbReference type="Proteomes" id="UP000663880"/>
    </source>
</evidence>
<dbReference type="AlphaFoldDB" id="A0A821L0V6"/>
<accession>A0A821L0V6</accession>
<protein>
    <submittedName>
        <fullName evidence="2">Uncharacterized protein</fullName>
    </submittedName>
</protein>
<proteinExistence type="predicted"/>
<gene>
    <name evidence="2" type="ORF">PMACD_LOCUS200</name>
</gene>
<keyword evidence="3" id="KW-1185">Reference proteome</keyword>
<feature type="compositionally biased region" description="Pro residues" evidence="1">
    <location>
        <begin position="82"/>
        <end position="91"/>
    </location>
</feature>